<feature type="domain" description="EamA" evidence="7">
    <location>
        <begin position="154"/>
        <end position="290"/>
    </location>
</feature>
<reference evidence="9" key="1">
    <citation type="submission" date="2016-03" db="EMBL/GenBank/DDBJ databases">
        <authorList>
            <person name="Ma C."/>
            <person name="Zhou S."/>
            <person name="Yang G."/>
        </authorList>
    </citation>
    <scope>NUCLEOTIDE SEQUENCE [LARGE SCALE GENOMIC DNA]</scope>
    <source>
        <strain evidence="9">SgZ-1</strain>
    </source>
</reference>
<feature type="transmembrane region" description="Helical" evidence="6">
    <location>
        <begin position="186"/>
        <end position="205"/>
    </location>
</feature>
<name>A0A127K8G5_9RHOO</name>
<feature type="transmembrane region" description="Helical" evidence="6">
    <location>
        <begin position="157"/>
        <end position="179"/>
    </location>
</feature>
<feature type="transmembrane region" description="Helical" evidence="6">
    <location>
        <begin position="12"/>
        <end position="31"/>
    </location>
</feature>
<feature type="transmembrane region" description="Helical" evidence="6">
    <location>
        <begin position="251"/>
        <end position="268"/>
    </location>
</feature>
<dbReference type="STRING" id="1134435.AC731_015750"/>
<dbReference type="InterPro" id="IPR037185">
    <property type="entry name" value="EmrE-like"/>
</dbReference>
<dbReference type="PANTHER" id="PTHR32322:SF2">
    <property type="entry name" value="EAMA DOMAIN-CONTAINING PROTEIN"/>
    <property type="match status" value="1"/>
</dbReference>
<feature type="transmembrane region" description="Helical" evidence="6">
    <location>
        <begin position="100"/>
        <end position="118"/>
    </location>
</feature>
<keyword evidence="3 6" id="KW-0812">Transmembrane</keyword>
<dbReference type="EMBL" id="CP014646">
    <property type="protein sequence ID" value="AMO38260.1"/>
    <property type="molecule type" value="Genomic_DNA"/>
</dbReference>
<evidence type="ECO:0000313" key="9">
    <source>
        <dbReference type="Proteomes" id="UP000036902"/>
    </source>
</evidence>
<evidence type="ECO:0000256" key="4">
    <source>
        <dbReference type="ARBA" id="ARBA00022989"/>
    </source>
</evidence>
<proteinExistence type="inferred from homology"/>
<gene>
    <name evidence="8" type="ORF">AC731_015750</name>
</gene>
<dbReference type="PANTHER" id="PTHR32322">
    <property type="entry name" value="INNER MEMBRANE TRANSPORTER"/>
    <property type="match status" value="1"/>
</dbReference>
<dbReference type="Pfam" id="PF00892">
    <property type="entry name" value="EamA"/>
    <property type="match status" value="2"/>
</dbReference>
<comment type="subcellular location">
    <subcellularLocation>
        <location evidence="1">Membrane</location>
        <topology evidence="1">Multi-pass membrane protein</topology>
    </subcellularLocation>
</comment>
<dbReference type="KEGG" id="thu:AC731_015750"/>
<evidence type="ECO:0000256" key="3">
    <source>
        <dbReference type="ARBA" id="ARBA00022692"/>
    </source>
</evidence>
<feature type="transmembrane region" description="Helical" evidence="6">
    <location>
        <begin position="37"/>
        <end position="57"/>
    </location>
</feature>
<sequence length="293" mass="31378">MKTELDRMAIGLMILFCMIWGVQQVAIKLASTGISPVWQAGLRSIVATVIVLGWTFVRRVNVFQRDGTLLPGLLAGLLFAAEFALIFIGLQHTSASRGVIFLYTAPFFVALGAVWLLPQEPMRRAQWAGMALAFAGVLILFGEGLISSAGGEWVGDLLILIGAGFWAATTLTVKATALIRISAEKTLLYQLGVSALVLPLLSLILGEPGVFAPSPLVWASMLFQVVIVAGVSYVGWFWLVRHYPATRLSTFSFLTPVMGVLAGGLFLGEELSQTVFLALGLVGAGIWVANRPG</sequence>
<feature type="transmembrane region" description="Helical" evidence="6">
    <location>
        <begin position="274"/>
        <end position="290"/>
    </location>
</feature>
<feature type="transmembrane region" description="Helical" evidence="6">
    <location>
        <begin position="217"/>
        <end position="239"/>
    </location>
</feature>
<dbReference type="GO" id="GO:0016020">
    <property type="term" value="C:membrane"/>
    <property type="evidence" value="ECO:0007669"/>
    <property type="project" value="UniProtKB-SubCell"/>
</dbReference>
<evidence type="ECO:0000313" key="8">
    <source>
        <dbReference type="EMBL" id="AMO38260.1"/>
    </source>
</evidence>
<feature type="transmembrane region" description="Helical" evidence="6">
    <location>
        <begin position="69"/>
        <end position="88"/>
    </location>
</feature>
<accession>A0A127K8G5</accession>
<dbReference type="RefSeq" id="WP_004291502.1">
    <property type="nucleotide sequence ID" value="NZ_CP014646.1"/>
</dbReference>
<feature type="domain" description="EamA" evidence="7">
    <location>
        <begin position="8"/>
        <end position="141"/>
    </location>
</feature>
<protein>
    <submittedName>
        <fullName evidence="8">Multidrug DMT transporter permease</fullName>
    </submittedName>
</protein>
<dbReference type="InterPro" id="IPR050638">
    <property type="entry name" value="AA-Vitamin_Transporters"/>
</dbReference>
<evidence type="ECO:0000256" key="2">
    <source>
        <dbReference type="ARBA" id="ARBA00007362"/>
    </source>
</evidence>
<evidence type="ECO:0000259" key="7">
    <source>
        <dbReference type="Pfam" id="PF00892"/>
    </source>
</evidence>
<keyword evidence="4 6" id="KW-1133">Transmembrane helix</keyword>
<dbReference type="AlphaFoldDB" id="A0A127K8G5"/>
<keyword evidence="9" id="KW-1185">Reference proteome</keyword>
<dbReference type="SUPFAM" id="SSF103481">
    <property type="entry name" value="Multidrug resistance efflux transporter EmrE"/>
    <property type="match status" value="2"/>
</dbReference>
<comment type="similarity">
    <text evidence="2">Belongs to the EamA transporter family.</text>
</comment>
<organism evidence="8 9">
    <name type="scientific">Thauera humireducens</name>
    <dbReference type="NCBI Taxonomy" id="1134435"/>
    <lineage>
        <taxon>Bacteria</taxon>
        <taxon>Pseudomonadati</taxon>
        <taxon>Pseudomonadota</taxon>
        <taxon>Betaproteobacteria</taxon>
        <taxon>Rhodocyclales</taxon>
        <taxon>Zoogloeaceae</taxon>
        <taxon>Thauera</taxon>
    </lineage>
</organism>
<dbReference type="Proteomes" id="UP000036902">
    <property type="component" value="Chromosome"/>
</dbReference>
<dbReference type="InterPro" id="IPR000620">
    <property type="entry name" value="EamA_dom"/>
</dbReference>
<evidence type="ECO:0000256" key="6">
    <source>
        <dbReference type="SAM" id="Phobius"/>
    </source>
</evidence>
<evidence type="ECO:0000256" key="1">
    <source>
        <dbReference type="ARBA" id="ARBA00004141"/>
    </source>
</evidence>
<evidence type="ECO:0000256" key="5">
    <source>
        <dbReference type="ARBA" id="ARBA00023136"/>
    </source>
</evidence>
<feature type="transmembrane region" description="Helical" evidence="6">
    <location>
        <begin position="130"/>
        <end position="151"/>
    </location>
</feature>
<keyword evidence="5 6" id="KW-0472">Membrane</keyword>